<evidence type="ECO:0008006" key="3">
    <source>
        <dbReference type="Google" id="ProtNLM"/>
    </source>
</evidence>
<dbReference type="EMBL" id="JAGQKY010000011">
    <property type="protein sequence ID" value="MCA9397284.1"/>
    <property type="molecule type" value="Genomic_DNA"/>
</dbReference>
<protein>
    <recommendedName>
        <fullName evidence="3">NodB homology domain-containing protein</fullName>
    </recommendedName>
</protein>
<dbReference type="Gene3D" id="3.20.20.370">
    <property type="entry name" value="Glycoside hydrolase/deacetylase"/>
    <property type="match status" value="1"/>
</dbReference>
<evidence type="ECO:0000313" key="1">
    <source>
        <dbReference type="EMBL" id="MCA9397284.1"/>
    </source>
</evidence>
<name>A0A955RVX5_UNCKA</name>
<evidence type="ECO:0000313" key="2">
    <source>
        <dbReference type="Proteomes" id="UP000699691"/>
    </source>
</evidence>
<proteinExistence type="predicted"/>
<dbReference type="AlphaFoldDB" id="A0A955RVX5"/>
<comment type="caution">
    <text evidence="1">The sequence shown here is derived from an EMBL/GenBank/DDBJ whole genome shotgun (WGS) entry which is preliminary data.</text>
</comment>
<dbReference type="InterPro" id="IPR018763">
    <property type="entry name" value="DUF2334"/>
</dbReference>
<organism evidence="1 2">
    <name type="scientific">candidate division WWE3 bacterium</name>
    <dbReference type="NCBI Taxonomy" id="2053526"/>
    <lineage>
        <taxon>Bacteria</taxon>
        <taxon>Katanobacteria</taxon>
    </lineage>
</organism>
<reference evidence="1" key="1">
    <citation type="submission" date="2020-04" db="EMBL/GenBank/DDBJ databases">
        <authorList>
            <person name="Zhang T."/>
        </authorList>
    </citation>
    <scope>NUCLEOTIDE SEQUENCE</scope>
    <source>
        <strain evidence="1">HKST-UBA02</strain>
    </source>
</reference>
<dbReference type="Pfam" id="PF10096">
    <property type="entry name" value="DUF2334"/>
    <property type="match status" value="1"/>
</dbReference>
<accession>A0A955RVX5</accession>
<sequence length="461" mass="52403">MADHNLSLALITKKAIFLVSGMALALIPLYLWKGESFHSLSFFQNTVGQVRFVTNTDATQPLSASIQRWETTTDKQWLLKDTPESEQTFSIIVTFSQSDHETLIANDTAVVGYEIASANKVGRLTTEGTNSYTATIDATNFPIGEHAITTYVSIDGTTTYSNEVLVHVSYPLYVTWTIDWEGYDMPNQNLENMAAIADQYDIPMTHFFNPRLYTSPDISKDKQQYFTNWVLNRKATHGDSIGLHLHMQPDLVEAAGVTPIEDPETWGTSLTDGYDILVSNYDYTDMRKMLNWSIQAFRNHGLGTPTMFRAGGWFADEETLQAVNDTGFLLDSSGRTLYSFGKNKVVGHWSLETTTQPYQMNRNDQNEQNNPTMNLWQFPNNGADSWAFSTVDMIKRFEDNYTSTELTERRLVTYLSHPEWFDTDKPKMEALFSHLDDFTYAKDSGPVVYVTLEDAYNIWSN</sequence>
<dbReference type="GO" id="GO:0005975">
    <property type="term" value="P:carbohydrate metabolic process"/>
    <property type="evidence" value="ECO:0007669"/>
    <property type="project" value="InterPro"/>
</dbReference>
<dbReference type="InterPro" id="IPR011330">
    <property type="entry name" value="Glyco_hydro/deAcase_b/a-brl"/>
</dbReference>
<reference evidence="1" key="2">
    <citation type="journal article" date="2021" name="Microbiome">
        <title>Successional dynamics and alternative stable states in a saline activated sludge microbial community over 9 years.</title>
        <authorList>
            <person name="Wang Y."/>
            <person name="Ye J."/>
            <person name="Ju F."/>
            <person name="Liu L."/>
            <person name="Boyd J.A."/>
            <person name="Deng Y."/>
            <person name="Parks D.H."/>
            <person name="Jiang X."/>
            <person name="Yin X."/>
            <person name="Woodcroft B.J."/>
            <person name="Tyson G.W."/>
            <person name="Hugenholtz P."/>
            <person name="Polz M.F."/>
            <person name="Zhang T."/>
        </authorList>
    </citation>
    <scope>NUCLEOTIDE SEQUENCE</scope>
    <source>
        <strain evidence="1">HKST-UBA02</strain>
    </source>
</reference>
<gene>
    <name evidence="1" type="ORF">KC573_00495</name>
</gene>
<dbReference type="Proteomes" id="UP000699691">
    <property type="component" value="Unassembled WGS sequence"/>
</dbReference>
<dbReference type="SUPFAM" id="SSF88713">
    <property type="entry name" value="Glycoside hydrolase/deacetylase"/>
    <property type="match status" value="1"/>
</dbReference>